<accession>A0A383EC36</accession>
<sequence>PILDTSLEQVDDFAKNLTFAKNTKLFLSFGACEGPNFADITEGVPLLNQSLDRHGPDNLQHRLIVLDDETHSSISLPAMSKGLRYLLQR</sequence>
<organism evidence="1">
    <name type="scientific">marine metagenome</name>
    <dbReference type="NCBI Taxonomy" id="408172"/>
    <lineage>
        <taxon>unclassified sequences</taxon>
        <taxon>metagenomes</taxon>
        <taxon>ecological metagenomes</taxon>
    </lineage>
</organism>
<evidence type="ECO:0000313" key="1">
    <source>
        <dbReference type="EMBL" id="SVE54179.1"/>
    </source>
</evidence>
<reference evidence="1" key="1">
    <citation type="submission" date="2018-05" db="EMBL/GenBank/DDBJ databases">
        <authorList>
            <person name="Lanie J.A."/>
            <person name="Ng W.-L."/>
            <person name="Kazmierczak K.M."/>
            <person name="Andrzejewski T.M."/>
            <person name="Davidsen T.M."/>
            <person name="Wayne K.J."/>
            <person name="Tettelin H."/>
            <person name="Glass J.I."/>
            <person name="Rusch D."/>
            <person name="Podicherti R."/>
            <person name="Tsui H.-C.T."/>
            <person name="Winkler M.E."/>
        </authorList>
    </citation>
    <scope>NUCLEOTIDE SEQUENCE</scope>
</reference>
<proteinExistence type="predicted"/>
<protein>
    <submittedName>
        <fullName evidence="1">Uncharacterized protein</fullName>
    </submittedName>
</protein>
<dbReference type="InterPro" id="IPR029058">
    <property type="entry name" value="AB_hydrolase_fold"/>
</dbReference>
<feature type="non-terminal residue" evidence="1">
    <location>
        <position position="1"/>
    </location>
</feature>
<dbReference type="Gene3D" id="3.40.50.1820">
    <property type="entry name" value="alpha/beta hydrolase"/>
    <property type="match status" value="1"/>
</dbReference>
<dbReference type="EMBL" id="UINC01224519">
    <property type="protein sequence ID" value="SVE54179.1"/>
    <property type="molecule type" value="Genomic_DNA"/>
</dbReference>
<name>A0A383EC36_9ZZZZ</name>
<dbReference type="AlphaFoldDB" id="A0A383EC36"/>
<gene>
    <name evidence="1" type="ORF">METZ01_LOCUS507033</name>
</gene>